<evidence type="ECO:0000259" key="2">
    <source>
        <dbReference type="Pfam" id="PF00078"/>
    </source>
</evidence>
<dbReference type="Pfam" id="PF00078">
    <property type="entry name" value="RVT_1"/>
    <property type="match status" value="1"/>
</dbReference>
<dbReference type="PANTHER" id="PTHR15503:SF45">
    <property type="entry name" value="RNA-DIRECTED DNA POLYMERASE HOMOLOG"/>
    <property type="match status" value="1"/>
</dbReference>
<sequence>FDVVIGMDWLSKYHAKVICDEKVDHIPIDGEILIIRAQVMEKKSNEKGLEDISVVREFLEVFPEELPGLPPVRQVEFQIELELSNQLQELADRGFIRPSTLPWGAPVLFVKTKDGSFRMCIDYRELNKLTVKNRYPLPRIDDLFDQLQGSSVYSKIDLRSGYHQLRVRNEDIPKTAFRTSQGLHVDPAKIEAVKNWASPTTLFFPPSKTTNLRNEITNFQQRFDESFSEAWDRFKDLLRACPHHGFSELHQLDTFYNALNSKDQDSLNSAAGGNFLDRMPLSTTASTSSVSLDVAELKDMVRALLLDKKGQSPAPVKAVEENCVTCGGAHSYRNCPATDGNNYQDNIQEFVSQASVVNFNQGNTGYHPQMLSNHIRPPGFPHVPINQNHQRNNQNRFIPNQNQNRGNNFQQGPVYQPPVFQTPAYQAPAYQAPAPQTQGVSKEDFSAYVKANDAVMRNMQTQGQNMQNQLMLGSSFPSQQRSYGNEEEDR</sequence>
<feature type="domain" description="Reverse transcriptase" evidence="2">
    <location>
        <begin position="111"/>
        <end position="181"/>
    </location>
</feature>
<evidence type="ECO:0000259" key="3">
    <source>
        <dbReference type="Pfam" id="PF03732"/>
    </source>
</evidence>
<keyword evidence="4" id="KW-0548">Nucleotidyltransferase</keyword>
<dbReference type="InterPro" id="IPR005162">
    <property type="entry name" value="Retrotrans_gag_dom"/>
</dbReference>
<gene>
    <name evidence="4" type="ORF">Tci_015489</name>
</gene>
<feature type="non-terminal residue" evidence="4">
    <location>
        <position position="1"/>
    </location>
</feature>
<feature type="region of interest" description="Disordered" evidence="1">
    <location>
        <begin position="471"/>
        <end position="490"/>
    </location>
</feature>
<dbReference type="InterPro" id="IPR000477">
    <property type="entry name" value="RT_dom"/>
</dbReference>
<evidence type="ECO:0000313" key="4">
    <source>
        <dbReference type="EMBL" id="GEU43511.1"/>
    </source>
</evidence>
<dbReference type="EMBL" id="BKCJ010001719">
    <property type="protein sequence ID" value="GEU43511.1"/>
    <property type="molecule type" value="Genomic_DNA"/>
</dbReference>
<dbReference type="Pfam" id="PF03732">
    <property type="entry name" value="Retrotrans_gag"/>
    <property type="match status" value="1"/>
</dbReference>
<keyword evidence="4" id="KW-0695">RNA-directed DNA polymerase</keyword>
<dbReference type="Gene3D" id="3.10.10.10">
    <property type="entry name" value="HIV Type 1 Reverse Transcriptase, subunit A, domain 1"/>
    <property type="match status" value="1"/>
</dbReference>
<organism evidence="4">
    <name type="scientific">Tanacetum cinerariifolium</name>
    <name type="common">Dalmatian daisy</name>
    <name type="synonym">Chrysanthemum cinerariifolium</name>
    <dbReference type="NCBI Taxonomy" id="118510"/>
    <lineage>
        <taxon>Eukaryota</taxon>
        <taxon>Viridiplantae</taxon>
        <taxon>Streptophyta</taxon>
        <taxon>Embryophyta</taxon>
        <taxon>Tracheophyta</taxon>
        <taxon>Spermatophyta</taxon>
        <taxon>Magnoliopsida</taxon>
        <taxon>eudicotyledons</taxon>
        <taxon>Gunneridae</taxon>
        <taxon>Pentapetalae</taxon>
        <taxon>asterids</taxon>
        <taxon>campanulids</taxon>
        <taxon>Asterales</taxon>
        <taxon>Asteraceae</taxon>
        <taxon>Asteroideae</taxon>
        <taxon>Anthemideae</taxon>
        <taxon>Anthemidinae</taxon>
        <taxon>Tanacetum</taxon>
    </lineage>
</organism>
<dbReference type="InterPro" id="IPR032567">
    <property type="entry name" value="RTL1-rel"/>
</dbReference>
<protein>
    <submittedName>
        <fullName evidence="4">Putative reverse transcriptase domain-containing protein</fullName>
    </submittedName>
</protein>
<feature type="domain" description="Retrotransposon gag" evidence="3">
    <location>
        <begin position="202"/>
        <end position="260"/>
    </location>
</feature>
<dbReference type="InterPro" id="IPR043128">
    <property type="entry name" value="Rev_trsase/Diguanyl_cyclase"/>
</dbReference>
<dbReference type="CDD" id="cd01647">
    <property type="entry name" value="RT_LTR"/>
    <property type="match status" value="1"/>
</dbReference>
<comment type="caution">
    <text evidence="4">The sequence shown here is derived from an EMBL/GenBank/DDBJ whole genome shotgun (WGS) entry which is preliminary data.</text>
</comment>
<reference evidence="4" key="1">
    <citation type="journal article" date="2019" name="Sci. Rep.">
        <title>Draft genome of Tanacetum cinerariifolium, the natural source of mosquito coil.</title>
        <authorList>
            <person name="Yamashiro T."/>
            <person name="Shiraishi A."/>
            <person name="Satake H."/>
            <person name="Nakayama K."/>
        </authorList>
    </citation>
    <scope>NUCLEOTIDE SEQUENCE</scope>
</reference>
<keyword evidence="4" id="KW-0808">Transferase</keyword>
<dbReference type="SUPFAM" id="SSF56672">
    <property type="entry name" value="DNA/RNA polymerases"/>
    <property type="match status" value="1"/>
</dbReference>
<name>A0A6L2K2B2_TANCI</name>
<proteinExistence type="predicted"/>
<accession>A0A6L2K2B2</accession>
<dbReference type="GO" id="GO:0003964">
    <property type="term" value="F:RNA-directed DNA polymerase activity"/>
    <property type="evidence" value="ECO:0007669"/>
    <property type="project" value="UniProtKB-KW"/>
</dbReference>
<evidence type="ECO:0000256" key="1">
    <source>
        <dbReference type="SAM" id="MobiDB-lite"/>
    </source>
</evidence>
<dbReference type="PANTHER" id="PTHR15503">
    <property type="entry name" value="LDOC1 RELATED"/>
    <property type="match status" value="1"/>
</dbReference>
<dbReference type="InterPro" id="IPR043502">
    <property type="entry name" value="DNA/RNA_pol_sf"/>
</dbReference>
<dbReference type="AlphaFoldDB" id="A0A6L2K2B2"/>
<dbReference type="Gene3D" id="3.30.70.270">
    <property type="match status" value="1"/>
</dbReference>